<name>A0A425XZ38_9BACT</name>
<dbReference type="InterPro" id="IPR020845">
    <property type="entry name" value="AMP-binding_CS"/>
</dbReference>
<organism evidence="4 5">
    <name type="scientific">Ancylomarina euxinus</name>
    <dbReference type="NCBI Taxonomy" id="2283627"/>
    <lineage>
        <taxon>Bacteria</taxon>
        <taxon>Pseudomonadati</taxon>
        <taxon>Bacteroidota</taxon>
        <taxon>Bacteroidia</taxon>
        <taxon>Marinilabiliales</taxon>
        <taxon>Marinifilaceae</taxon>
        <taxon>Ancylomarina</taxon>
    </lineage>
</organism>
<feature type="coiled-coil region" evidence="2">
    <location>
        <begin position="474"/>
        <end position="501"/>
    </location>
</feature>
<evidence type="ECO:0000256" key="1">
    <source>
        <dbReference type="ARBA" id="ARBA00024484"/>
    </source>
</evidence>
<dbReference type="OrthoDB" id="9803968at2"/>
<dbReference type="AlphaFoldDB" id="A0A425XZ38"/>
<proteinExistence type="predicted"/>
<dbReference type="Gene3D" id="3.40.50.12780">
    <property type="entry name" value="N-terminal domain of ligase-like"/>
    <property type="match status" value="1"/>
</dbReference>
<comment type="catalytic activity">
    <reaction evidence="1">
        <text>a long-chain fatty acid + ATP + CoA = a long-chain fatty acyl-CoA + AMP + diphosphate</text>
        <dbReference type="Rhea" id="RHEA:15421"/>
        <dbReference type="ChEBI" id="CHEBI:30616"/>
        <dbReference type="ChEBI" id="CHEBI:33019"/>
        <dbReference type="ChEBI" id="CHEBI:57287"/>
        <dbReference type="ChEBI" id="CHEBI:57560"/>
        <dbReference type="ChEBI" id="CHEBI:83139"/>
        <dbReference type="ChEBI" id="CHEBI:456215"/>
        <dbReference type="EC" id="6.2.1.3"/>
    </reaction>
    <physiologicalReaction direction="left-to-right" evidence="1">
        <dbReference type="Rhea" id="RHEA:15422"/>
    </physiologicalReaction>
</comment>
<keyword evidence="5" id="KW-1185">Reference proteome</keyword>
<evidence type="ECO:0000313" key="5">
    <source>
        <dbReference type="Proteomes" id="UP000285794"/>
    </source>
</evidence>
<dbReference type="Gene3D" id="3.30.300.30">
    <property type="match status" value="1"/>
</dbReference>
<dbReference type="PROSITE" id="PS00455">
    <property type="entry name" value="AMP_BINDING"/>
    <property type="match status" value="1"/>
</dbReference>
<dbReference type="InterPro" id="IPR000873">
    <property type="entry name" value="AMP-dep_synth/lig_dom"/>
</dbReference>
<protein>
    <submittedName>
        <fullName evidence="4">Long-chain fatty acid--CoA ligase</fullName>
    </submittedName>
</protein>
<dbReference type="GO" id="GO:0004467">
    <property type="term" value="F:long-chain fatty acid-CoA ligase activity"/>
    <property type="evidence" value="ECO:0007669"/>
    <property type="project" value="UniProtKB-EC"/>
</dbReference>
<dbReference type="SUPFAM" id="SSF56801">
    <property type="entry name" value="Acetyl-CoA synthetase-like"/>
    <property type="match status" value="1"/>
</dbReference>
<keyword evidence="4" id="KW-0436">Ligase</keyword>
<dbReference type="EMBL" id="QQWG01000013">
    <property type="protein sequence ID" value="RRG20440.1"/>
    <property type="molecule type" value="Genomic_DNA"/>
</dbReference>
<dbReference type="Proteomes" id="UP000285794">
    <property type="component" value="Unassembled WGS sequence"/>
</dbReference>
<dbReference type="PANTHER" id="PTHR43272">
    <property type="entry name" value="LONG-CHAIN-FATTY-ACID--COA LIGASE"/>
    <property type="match status" value="1"/>
</dbReference>
<comment type="caution">
    <text evidence="4">The sequence shown here is derived from an EMBL/GenBank/DDBJ whole genome shotgun (WGS) entry which is preliminary data.</text>
</comment>
<dbReference type="GO" id="GO:0016020">
    <property type="term" value="C:membrane"/>
    <property type="evidence" value="ECO:0007669"/>
    <property type="project" value="TreeGrafter"/>
</dbReference>
<evidence type="ECO:0000259" key="3">
    <source>
        <dbReference type="Pfam" id="PF00501"/>
    </source>
</evidence>
<sequence>MMTQYKNLTFPAIFSKTVAKFGSSNAMALVGQEPLTYNELDTNIKALIAFYEKLGIQAGDKIAILSTNMPNWGIAYYATTFMGAVVVPILPDFTVFEVENILQHSEAKAILVSKGLTSKLDTINIDSLQFTIGIENFELINQTESSAQFDLSAQAEKSYKVCEDDMAAIIYTSGTTGSSKGVMLSHKNICSNATSARKLHPIDERDRFLSILPLSHTYENTLGFVIPMLAGSCIYYLGKTPVPSLLISALKDVKPTIMFSVPLIIEKIYRSKILPSINSKAITRNLYKIPFFRKKLNAIAGKKLMETFGGELTFFGIGGAKLNDQVELFLREAKFPYAIGYGLTESSPLLAGIGVNHTKYRSTGPALQGVELKINNPDPQTQIGEVWAKGDNVMMGYYKDHEKTKEVLTEDGWFKTGDLARMDKNNYLYIESRLKNMIVGASGENIYPEAIESLINNFKHVVESVVVEQKGKLVAMVYFNYEELEQQYKHLKREVEDYVDQQVDELLEELQIYVNSRVNKFSQLQLVIAQVDPFQKTATHKIKRFLYY</sequence>
<dbReference type="Pfam" id="PF00501">
    <property type="entry name" value="AMP-binding"/>
    <property type="match status" value="1"/>
</dbReference>
<evidence type="ECO:0000256" key="2">
    <source>
        <dbReference type="SAM" id="Coils"/>
    </source>
</evidence>
<keyword evidence="2" id="KW-0175">Coiled coil</keyword>
<dbReference type="InterPro" id="IPR045851">
    <property type="entry name" value="AMP-bd_C_sf"/>
</dbReference>
<dbReference type="InterPro" id="IPR042099">
    <property type="entry name" value="ANL_N_sf"/>
</dbReference>
<evidence type="ECO:0000313" key="4">
    <source>
        <dbReference type="EMBL" id="RRG20440.1"/>
    </source>
</evidence>
<feature type="domain" description="AMP-dependent synthetase/ligase" evidence="3">
    <location>
        <begin position="25"/>
        <end position="398"/>
    </location>
</feature>
<gene>
    <name evidence="4" type="ORF">DWB61_12520</name>
</gene>
<accession>A0A425XZ38</accession>
<reference evidence="4 5" key="1">
    <citation type="submission" date="2018-07" db="EMBL/GenBank/DDBJ databases">
        <title>Draft genome sequence of Ancylomarina sp. M1P.</title>
        <authorList>
            <person name="Yadav S."/>
            <person name="Villanueva L."/>
            <person name="Damste J.S.S."/>
        </authorList>
    </citation>
    <scope>NUCLEOTIDE SEQUENCE [LARGE SCALE GENOMIC DNA]</scope>
    <source>
        <strain evidence="4 5">M1P</strain>
    </source>
</reference>
<dbReference type="PANTHER" id="PTHR43272:SF52">
    <property type="entry name" value="AMP-DEPENDENT SYNTHETASE_LIGASE DOMAIN-CONTAINING PROTEIN"/>
    <property type="match status" value="1"/>
</dbReference>